<protein>
    <recommendedName>
        <fullName evidence="11">tRNA sulfurtransferase</fullName>
        <ecNumber evidence="11">2.8.1.4</ecNumber>
    </recommendedName>
    <alternativeName>
        <fullName evidence="11">Sulfur carrier protein ThiS sulfurtransferase</fullName>
    </alternativeName>
    <alternativeName>
        <fullName evidence="11">Thiamine biosynthesis protein ThiI</fullName>
    </alternativeName>
    <alternativeName>
        <fullName evidence="11">tRNA 4-thiouridine synthase</fullName>
    </alternativeName>
</protein>
<keyword evidence="4 11" id="KW-0808">Transferase</keyword>
<dbReference type="GO" id="GO:0009228">
    <property type="term" value="P:thiamine biosynthetic process"/>
    <property type="evidence" value="ECO:0007669"/>
    <property type="project" value="UniProtKB-KW"/>
</dbReference>
<dbReference type="Pfam" id="PF02568">
    <property type="entry name" value="ThiI"/>
    <property type="match status" value="1"/>
</dbReference>
<comment type="similarity">
    <text evidence="11">Belongs to the ThiI family.</text>
</comment>
<dbReference type="GO" id="GO:0140741">
    <property type="term" value="F:tRNA-uracil-4 sulfurtransferase activity"/>
    <property type="evidence" value="ECO:0007669"/>
    <property type="project" value="UniProtKB-EC"/>
</dbReference>
<dbReference type="SUPFAM" id="SSF52821">
    <property type="entry name" value="Rhodanese/Cell cycle control phosphatase"/>
    <property type="match status" value="1"/>
</dbReference>
<accession>A0A263HAB1</accession>
<evidence type="ECO:0000259" key="12">
    <source>
        <dbReference type="PROSITE" id="PS50206"/>
    </source>
</evidence>
<dbReference type="GO" id="GO:0004810">
    <property type="term" value="F:CCA tRNA nucleotidyltransferase activity"/>
    <property type="evidence" value="ECO:0007669"/>
    <property type="project" value="InterPro"/>
</dbReference>
<comment type="caution">
    <text evidence="11">Lacks conserved residue(s) required for the propagation of feature annotation.</text>
</comment>
<comment type="catalytic activity">
    <reaction evidence="11">
        <text>[ThiI sulfur-carrier protein]-S-sulfanyl-L-cysteine + a uridine in tRNA + 2 reduced [2Fe-2S]-[ferredoxin] + ATP + H(+) = [ThiI sulfur-carrier protein]-L-cysteine + a 4-thiouridine in tRNA + 2 oxidized [2Fe-2S]-[ferredoxin] + AMP + diphosphate</text>
        <dbReference type="Rhea" id="RHEA:24176"/>
        <dbReference type="Rhea" id="RHEA-COMP:10000"/>
        <dbReference type="Rhea" id="RHEA-COMP:10001"/>
        <dbReference type="Rhea" id="RHEA-COMP:13337"/>
        <dbReference type="Rhea" id="RHEA-COMP:13338"/>
        <dbReference type="Rhea" id="RHEA-COMP:13339"/>
        <dbReference type="Rhea" id="RHEA-COMP:13340"/>
        <dbReference type="ChEBI" id="CHEBI:15378"/>
        <dbReference type="ChEBI" id="CHEBI:29950"/>
        <dbReference type="ChEBI" id="CHEBI:30616"/>
        <dbReference type="ChEBI" id="CHEBI:33019"/>
        <dbReference type="ChEBI" id="CHEBI:33737"/>
        <dbReference type="ChEBI" id="CHEBI:33738"/>
        <dbReference type="ChEBI" id="CHEBI:61963"/>
        <dbReference type="ChEBI" id="CHEBI:65315"/>
        <dbReference type="ChEBI" id="CHEBI:136798"/>
        <dbReference type="ChEBI" id="CHEBI:456215"/>
        <dbReference type="EC" id="2.8.1.4"/>
    </reaction>
</comment>
<dbReference type="OrthoDB" id="9773948at2"/>
<dbReference type="CDD" id="cd00158">
    <property type="entry name" value="RHOD"/>
    <property type="match status" value="1"/>
</dbReference>
<dbReference type="InterPro" id="IPR049961">
    <property type="entry name" value="ThiI_N"/>
</dbReference>
<feature type="active site" description="Cysteine persulfide intermediate" evidence="11">
    <location>
        <position position="456"/>
    </location>
</feature>
<comment type="subcellular location">
    <subcellularLocation>
        <location evidence="1 11">Cytoplasm</location>
    </subcellularLocation>
</comment>
<feature type="disulfide bond" description="Redox-active" evidence="11">
    <location>
        <begin position="344"/>
        <end position="456"/>
    </location>
</feature>
<keyword evidence="6 11" id="KW-0067">ATP-binding</keyword>
<dbReference type="SUPFAM" id="SSF143437">
    <property type="entry name" value="THUMP domain-like"/>
    <property type="match status" value="1"/>
</dbReference>
<evidence type="ECO:0000256" key="5">
    <source>
        <dbReference type="ARBA" id="ARBA00022741"/>
    </source>
</evidence>
<dbReference type="GO" id="GO:0005524">
    <property type="term" value="F:ATP binding"/>
    <property type="evidence" value="ECO:0007669"/>
    <property type="project" value="UniProtKB-UniRule"/>
</dbReference>
<organism evidence="15 17">
    <name type="scientific">Actinobacillus seminis</name>
    <dbReference type="NCBI Taxonomy" id="722"/>
    <lineage>
        <taxon>Bacteria</taxon>
        <taxon>Pseudomonadati</taxon>
        <taxon>Pseudomonadota</taxon>
        <taxon>Gammaproteobacteria</taxon>
        <taxon>Pasteurellales</taxon>
        <taxon>Pasteurellaceae</taxon>
        <taxon>Actinobacillus</taxon>
    </lineage>
</organism>
<evidence type="ECO:0000313" key="17">
    <source>
        <dbReference type="Proteomes" id="UP000254507"/>
    </source>
</evidence>
<dbReference type="GO" id="GO:0052837">
    <property type="term" value="P:thiazole biosynthetic process"/>
    <property type="evidence" value="ECO:0007669"/>
    <property type="project" value="InterPro"/>
</dbReference>
<dbReference type="EMBL" id="NLFK01000009">
    <property type="protein sequence ID" value="OZN24394.1"/>
    <property type="molecule type" value="Genomic_DNA"/>
</dbReference>
<dbReference type="FunFam" id="3.40.50.620:FF:000029">
    <property type="entry name" value="tRNA sulfurtransferase"/>
    <property type="match status" value="1"/>
</dbReference>
<keyword evidence="10 11" id="KW-0676">Redox-active center</keyword>
<evidence type="ECO:0000256" key="7">
    <source>
        <dbReference type="ARBA" id="ARBA00022884"/>
    </source>
</evidence>
<evidence type="ECO:0000256" key="1">
    <source>
        <dbReference type="ARBA" id="ARBA00004496"/>
    </source>
</evidence>
<evidence type="ECO:0000256" key="4">
    <source>
        <dbReference type="ARBA" id="ARBA00022679"/>
    </source>
</evidence>
<feature type="domain" description="THUMP" evidence="13">
    <location>
        <begin position="61"/>
        <end position="165"/>
    </location>
</feature>
<dbReference type="NCBIfam" id="TIGR00342">
    <property type="entry name" value="tRNA uracil 4-sulfurtransferase ThiI"/>
    <property type="match status" value="1"/>
</dbReference>
<dbReference type="GO" id="GO:0009229">
    <property type="term" value="P:thiamine diphosphate biosynthetic process"/>
    <property type="evidence" value="ECO:0007669"/>
    <property type="project" value="UniProtKB-UniRule"/>
</dbReference>
<dbReference type="CDD" id="cd11716">
    <property type="entry name" value="THUMP_ThiI"/>
    <property type="match status" value="1"/>
</dbReference>
<dbReference type="InterPro" id="IPR049962">
    <property type="entry name" value="THUMP_ThiI"/>
</dbReference>
<keyword evidence="8 11" id="KW-0784">Thiamine biosynthesis</keyword>
<dbReference type="FunCoup" id="A0A263HAB1">
    <property type="interactions" value="202"/>
</dbReference>
<feature type="binding site" evidence="11">
    <location>
        <position position="296"/>
    </location>
    <ligand>
        <name>ATP</name>
        <dbReference type="ChEBI" id="CHEBI:30616"/>
    </ligand>
</feature>
<dbReference type="FunFam" id="3.30.2130.30:FF:000002">
    <property type="entry name" value="tRNA sulfurtransferase"/>
    <property type="match status" value="1"/>
</dbReference>
<dbReference type="InterPro" id="IPR014729">
    <property type="entry name" value="Rossmann-like_a/b/a_fold"/>
</dbReference>
<evidence type="ECO:0000313" key="14">
    <source>
        <dbReference type="EMBL" id="OZN24394.1"/>
    </source>
</evidence>
<feature type="binding site" evidence="11">
    <location>
        <position position="265"/>
    </location>
    <ligand>
        <name>ATP</name>
        <dbReference type="ChEBI" id="CHEBI:30616"/>
    </ligand>
</feature>
<comment type="function">
    <text evidence="11">Catalyzes the ATP-dependent transfer of a sulfur to tRNA to produce 4-thiouridine in position 8 of tRNAs, which functions as a near-UV photosensor. Also catalyzes the transfer of sulfur to the sulfur carrier protein ThiS, forming ThiS-thiocarboxylate. This is a step in the synthesis of thiazole, in the thiamine biosynthesis pathway. The sulfur is donated as persulfide by IscS.</text>
</comment>
<comment type="pathway">
    <text evidence="11">Cofactor biosynthesis; thiamine diphosphate biosynthesis.</text>
</comment>
<dbReference type="PANTHER" id="PTHR43209">
    <property type="entry name" value="TRNA SULFURTRANSFERASE"/>
    <property type="match status" value="1"/>
</dbReference>
<dbReference type="CDD" id="cd01712">
    <property type="entry name" value="PPase_ThiI"/>
    <property type="match status" value="1"/>
</dbReference>
<dbReference type="Proteomes" id="UP000254507">
    <property type="component" value="Unassembled WGS sequence"/>
</dbReference>
<name>A0A263HAB1_9PAST</name>
<comment type="catalytic activity">
    <reaction evidence="11">
        <text>[ThiS sulfur-carrier protein]-C-terminal Gly-Gly-AMP + S-sulfanyl-L-cysteinyl-[cysteine desulfurase] + AH2 = [ThiS sulfur-carrier protein]-C-terminal-Gly-aminoethanethioate + L-cysteinyl-[cysteine desulfurase] + A + AMP + 2 H(+)</text>
        <dbReference type="Rhea" id="RHEA:43340"/>
        <dbReference type="Rhea" id="RHEA-COMP:12157"/>
        <dbReference type="Rhea" id="RHEA-COMP:12158"/>
        <dbReference type="Rhea" id="RHEA-COMP:12910"/>
        <dbReference type="Rhea" id="RHEA-COMP:19908"/>
        <dbReference type="ChEBI" id="CHEBI:13193"/>
        <dbReference type="ChEBI" id="CHEBI:15378"/>
        <dbReference type="ChEBI" id="CHEBI:17499"/>
        <dbReference type="ChEBI" id="CHEBI:29950"/>
        <dbReference type="ChEBI" id="CHEBI:61963"/>
        <dbReference type="ChEBI" id="CHEBI:90618"/>
        <dbReference type="ChEBI" id="CHEBI:232372"/>
        <dbReference type="ChEBI" id="CHEBI:456215"/>
    </reaction>
</comment>
<dbReference type="SMART" id="SM00981">
    <property type="entry name" value="THUMP"/>
    <property type="match status" value="1"/>
</dbReference>
<feature type="domain" description="Rhodanese" evidence="12">
    <location>
        <begin position="404"/>
        <end position="483"/>
    </location>
</feature>
<dbReference type="EMBL" id="UFSB01000001">
    <property type="protein sequence ID" value="SUU37319.1"/>
    <property type="molecule type" value="Genomic_DNA"/>
</dbReference>
<dbReference type="InterPro" id="IPR004114">
    <property type="entry name" value="THUMP_dom"/>
</dbReference>
<dbReference type="Gene3D" id="3.40.250.10">
    <property type="entry name" value="Rhodanese-like domain"/>
    <property type="match status" value="1"/>
</dbReference>
<evidence type="ECO:0000256" key="9">
    <source>
        <dbReference type="ARBA" id="ARBA00023157"/>
    </source>
</evidence>
<dbReference type="NCBIfam" id="TIGR04271">
    <property type="entry name" value="ThiI_C_thiazole"/>
    <property type="match status" value="1"/>
</dbReference>
<dbReference type="InterPro" id="IPR001763">
    <property type="entry name" value="Rhodanese-like_dom"/>
</dbReference>
<dbReference type="GO" id="GO:0005829">
    <property type="term" value="C:cytosol"/>
    <property type="evidence" value="ECO:0007669"/>
    <property type="project" value="TreeGrafter"/>
</dbReference>
<dbReference type="GO" id="GO:0002937">
    <property type="term" value="P:tRNA 4-thiouridine biosynthesis"/>
    <property type="evidence" value="ECO:0007669"/>
    <property type="project" value="TreeGrafter"/>
</dbReference>
<evidence type="ECO:0000256" key="10">
    <source>
        <dbReference type="ARBA" id="ARBA00023284"/>
    </source>
</evidence>
<sequence>MKFIIKLFPEIMIKSESVRKRFIKILTGNIRNVLHKYDDSVAVIKHWDYIEVRLKNEENQPHLIELLQRIPGIHHFLQVEEKPFAALHDIFEYTLADVASQLENKTFCVRVKRKGKHQFSSLDVERYVGGGLNQHIAGAKVQLSKPDVTVRIEIDQDKMLLVKARYEGIGGYPIGTQEDVLSLISGGFDSGVSSYMLIRRGCRVHYCFFNLGGAAHEIGVKQMAYHIWNRYSGSHKVRFVAIDFEAVVGEILEKVDNGQMGVVLKRMMVRAAGKVAERFGIQAIVTGEALGQVSSQTLTNLRLIDEAADCLVLRPLITHDKEQIIAMAKKIGTDDIAKSMPEFCGVISKNPTVKAVKAKIEQEEGHFDFSVLESAVQNAQYLDIRQIAEQTEKDVMTVDTVSTLAENDIILDIRSSEETDENPLEIDSHQVLLMPFYKLSSHFGELDQSKQYLLYCERGVMSKLQALYLKENGFSNIKVFRQPHN</sequence>
<gene>
    <name evidence="11 15" type="primary">thiI</name>
    <name evidence="14" type="ORF">CFY87_09105</name>
    <name evidence="15" type="ORF">NCTC10851_01521</name>
</gene>
<dbReference type="InParanoid" id="A0A263HAB1"/>
<dbReference type="PROSITE" id="PS51165">
    <property type="entry name" value="THUMP"/>
    <property type="match status" value="1"/>
</dbReference>
<keyword evidence="16" id="KW-1185">Reference proteome</keyword>
<reference evidence="15 17" key="2">
    <citation type="submission" date="2018-06" db="EMBL/GenBank/DDBJ databases">
        <authorList>
            <consortium name="Pathogen Informatics"/>
            <person name="Doyle S."/>
        </authorList>
    </citation>
    <scope>NUCLEOTIDE SEQUENCE [LARGE SCALE GENOMIC DNA]</scope>
    <source>
        <strain evidence="15 17">NCTC10851</strain>
    </source>
</reference>
<dbReference type="RefSeq" id="WP_094946872.1">
    <property type="nucleotide sequence ID" value="NZ_JBMHIA010000021.1"/>
</dbReference>
<dbReference type="HAMAP" id="MF_00021">
    <property type="entry name" value="ThiI"/>
    <property type="match status" value="1"/>
</dbReference>
<dbReference type="InterPro" id="IPR050102">
    <property type="entry name" value="tRNA_sulfurtransferase_ThiI"/>
</dbReference>
<dbReference type="GO" id="GO:0000049">
    <property type="term" value="F:tRNA binding"/>
    <property type="evidence" value="ECO:0007669"/>
    <property type="project" value="UniProtKB-UniRule"/>
</dbReference>
<keyword evidence="7 11" id="KW-0694">RNA-binding</keyword>
<keyword evidence="3 11" id="KW-0820">tRNA-binding</keyword>
<dbReference type="Gene3D" id="3.30.2130.30">
    <property type="match status" value="1"/>
</dbReference>
<dbReference type="Pfam" id="PF02926">
    <property type="entry name" value="THUMP"/>
    <property type="match status" value="1"/>
</dbReference>
<dbReference type="Pfam" id="PF22025">
    <property type="entry name" value="ThiI_fer"/>
    <property type="match status" value="1"/>
</dbReference>
<evidence type="ECO:0000256" key="6">
    <source>
        <dbReference type="ARBA" id="ARBA00022840"/>
    </source>
</evidence>
<dbReference type="InterPro" id="IPR020536">
    <property type="entry name" value="ThiI_AANH"/>
</dbReference>
<dbReference type="InterPro" id="IPR054173">
    <property type="entry name" value="ThiI_fer"/>
</dbReference>
<dbReference type="PANTHER" id="PTHR43209:SF1">
    <property type="entry name" value="TRNA SULFURTRANSFERASE"/>
    <property type="match status" value="1"/>
</dbReference>
<reference evidence="14 16" key="1">
    <citation type="submission" date="2017-07" db="EMBL/GenBank/DDBJ databases">
        <title>Virulence factors identified in Actinobacillus seminis.</title>
        <authorList>
            <person name="Negrete-Abascal E."/>
            <person name="Vaca-Pacheco S."/>
            <person name="Montes-Garcia F."/>
            <person name="Leyto-Gil A.M."/>
            <person name="Fragoso-Garcia E."/>
            <person name="Carvente-Garcia R."/>
            <person name="Perez-Agueros S."/>
            <person name="Castelan-Sanchez H.G."/>
            <person name="Garcia-Molina A."/>
            <person name="Villamar T.E."/>
            <person name="Vazquez-Cruz C."/>
        </authorList>
    </citation>
    <scope>NUCLEOTIDE SEQUENCE [LARGE SCALE GENOMIC DNA]</scope>
    <source>
        <strain evidence="14 16">ATCC 15768</strain>
    </source>
</reference>
<dbReference type="UniPathway" id="UPA00060"/>
<dbReference type="Gene3D" id="3.40.50.620">
    <property type="entry name" value="HUPs"/>
    <property type="match status" value="1"/>
</dbReference>
<evidence type="ECO:0000256" key="2">
    <source>
        <dbReference type="ARBA" id="ARBA00022490"/>
    </source>
</evidence>
<evidence type="ECO:0000313" key="16">
    <source>
        <dbReference type="Proteomes" id="UP000215738"/>
    </source>
</evidence>
<proteinExistence type="inferred from homology"/>
<evidence type="ECO:0000256" key="8">
    <source>
        <dbReference type="ARBA" id="ARBA00022977"/>
    </source>
</evidence>
<dbReference type="PROSITE" id="PS50206">
    <property type="entry name" value="RHODANESE_3"/>
    <property type="match status" value="1"/>
</dbReference>
<keyword evidence="9 11" id="KW-1015">Disulfide bond</keyword>
<evidence type="ECO:0000313" key="15">
    <source>
        <dbReference type="EMBL" id="SUU37319.1"/>
    </source>
</evidence>
<dbReference type="EC" id="2.8.1.4" evidence="11"/>
<keyword evidence="5 11" id="KW-0547">Nucleotide-binding</keyword>
<dbReference type="Proteomes" id="UP000215738">
    <property type="component" value="Unassembled WGS sequence"/>
</dbReference>
<keyword evidence="2 11" id="KW-0963">Cytoplasm</keyword>
<dbReference type="InterPro" id="IPR036873">
    <property type="entry name" value="Rhodanese-like_dom_sf"/>
</dbReference>
<dbReference type="InterPro" id="IPR003720">
    <property type="entry name" value="tRNA_STrfase"/>
</dbReference>
<evidence type="ECO:0000259" key="13">
    <source>
        <dbReference type="PROSITE" id="PS51165"/>
    </source>
</evidence>
<evidence type="ECO:0000256" key="11">
    <source>
        <dbReference type="HAMAP-Rule" id="MF_00021"/>
    </source>
</evidence>
<feature type="binding site" evidence="11">
    <location>
        <begin position="183"/>
        <end position="184"/>
    </location>
    <ligand>
        <name>ATP</name>
        <dbReference type="ChEBI" id="CHEBI:30616"/>
    </ligand>
</feature>
<evidence type="ECO:0000256" key="3">
    <source>
        <dbReference type="ARBA" id="ARBA00022555"/>
    </source>
</evidence>
<feature type="binding site" evidence="11">
    <location>
        <position position="287"/>
    </location>
    <ligand>
        <name>ATP</name>
        <dbReference type="ChEBI" id="CHEBI:30616"/>
    </ligand>
</feature>
<dbReference type="InterPro" id="IPR026340">
    <property type="entry name" value="THII_Thiazole_biosynth_dom"/>
</dbReference>
<dbReference type="SUPFAM" id="SSF52402">
    <property type="entry name" value="Adenine nucleotide alpha hydrolases-like"/>
    <property type="match status" value="1"/>
</dbReference>
<dbReference type="AlphaFoldDB" id="A0A263HAB1"/>